<feature type="region of interest" description="Disordered" evidence="1">
    <location>
        <begin position="72"/>
        <end position="145"/>
    </location>
</feature>
<comment type="caution">
    <text evidence="2">The sequence shown here is derived from an EMBL/GenBank/DDBJ whole genome shotgun (WGS) entry which is preliminary data.</text>
</comment>
<evidence type="ECO:0000313" key="2">
    <source>
        <dbReference type="EMBL" id="KAK3800710.1"/>
    </source>
</evidence>
<sequence length="145" mass="16035">MECIGSVENLGERHQCISNAIRGITVILVAITFSRTVHHKLQLSTRKMMALFRHFVNVTAVLSLGPVQFQDHGQPGWGLPTQPVFSRSREGSTEGENENAGRQTQELVRSGNRRKESHQSNTQPPQAFPEYLDLGLSAKGPSVLC</sequence>
<dbReference type="Proteomes" id="UP001283361">
    <property type="component" value="Unassembled WGS sequence"/>
</dbReference>
<evidence type="ECO:0000256" key="1">
    <source>
        <dbReference type="SAM" id="MobiDB-lite"/>
    </source>
</evidence>
<protein>
    <submittedName>
        <fullName evidence="2">Uncharacterized protein</fullName>
    </submittedName>
</protein>
<dbReference type="AlphaFoldDB" id="A0AAE1B7M4"/>
<reference evidence="2" key="1">
    <citation type="journal article" date="2023" name="G3 (Bethesda)">
        <title>A reference genome for the long-term kleptoplast-retaining sea slug Elysia crispata morphotype clarki.</title>
        <authorList>
            <person name="Eastman K.E."/>
            <person name="Pendleton A.L."/>
            <person name="Shaikh M.A."/>
            <person name="Suttiyut T."/>
            <person name="Ogas R."/>
            <person name="Tomko P."/>
            <person name="Gavelis G."/>
            <person name="Widhalm J.R."/>
            <person name="Wisecaver J.H."/>
        </authorList>
    </citation>
    <scope>NUCLEOTIDE SEQUENCE</scope>
    <source>
        <strain evidence="2">ECLA1</strain>
    </source>
</reference>
<evidence type="ECO:0000313" key="3">
    <source>
        <dbReference type="Proteomes" id="UP001283361"/>
    </source>
</evidence>
<dbReference type="EMBL" id="JAWDGP010000422">
    <property type="protein sequence ID" value="KAK3800710.1"/>
    <property type="molecule type" value="Genomic_DNA"/>
</dbReference>
<organism evidence="2 3">
    <name type="scientific">Elysia crispata</name>
    <name type="common">lettuce slug</name>
    <dbReference type="NCBI Taxonomy" id="231223"/>
    <lineage>
        <taxon>Eukaryota</taxon>
        <taxon>Metazoa</taxon>
        <taxon>Spiralia</taxon>
        <taxon>Lophotrochozoa</taxon>
        <taxon>Mollusca</taxon>
        <taxon>Gastropoda</taxon>
        <taxon>Heterobranchia</taxon>
        <taxon>Euthyneura</taxon>
        <taxon>Panpulmonata</taxon>
        <taxon>Sacoglossa</taxon>
        <taxon>Placobranchoidea</taxon>
        <taxon>Plakobranchidae</taxon>
        <taxon>Elysia</taxon>
    </lineage>
</organism>
<name>A0AAE1B7M4_9GAST</name>
<keyword evidence="3" id="KW-1185">Reference proteome</keyword>
<proteinExistence type="predicted"/>
<accession>A0AAE1B7M4</accession>
<gene>
    <name evidence="2" type="ORF">RRG08_003116</name>
</gene>